<keyword evidence="1" id="KW-1133">Transmembrane helix</keyword>
<accession>A0A291B7R4</accession>
<name>A0A291B7R4_9GAMM</name>
<dbReference type="Pfam" id="PF13737">
    <property type="entry name" value="DDE_Tnp_1_5"/>
    <property type="match status" value="1"/>
</dbReference>
<evidence type="ECO:0000313" key="3">
    <source>
        <dbReference type="EMBL" id="ATF09036.1"/>
    </source>
</evidence>
<evidence type="ECO:0000256" key="1">
    <source>
        <dbReference type="SAM" id="Phobius"/>
    </source>
</evidence>
<feature type="domain" description="Transposase DDE" evidence="2">
    <location>
        <begin position="14"/>
        <end position="87"/>
    </location>
</feature>
<feature type="transmembrane region" description="Helical" evidence="1">
    <location>
        <begin position="50"/>
        <end position="70"/>
    </location>
</feature>
<sequence length="89" mass="10468">MNNLRYKITNRYHTKPANHERLRLFSDLAISTNFVVKCVFSMPLRSLQGFINAVFKFIQLLLSCPHYLFISKRAQMVNVMCKTKNKESI</sequence>
<reference evidence="4" key="1">
    <citation type="submission" date="2017-04" db="EMBL/GenBank/DDBJ databases">
        <title>Genome evolution of the luminous symbionts of deep sea anglerfish.</title>
        <authorList>
            <person name="Hendry T.A."/>
        </authorList>
    </citation>
    <scope>NUCLEOTIDE SEQUENCE [LARGE SCALE GENOMIC DNA]</scope>
</reference>
<dbReference type="EMBL" id="CP020660">
    <property type="protein sequence ID" value="ATF09036.1"/>
    <property type="molecule type" value="Genomic_DNA"/>
</dbReference>
<protein>
    <submittedName>
        <fullName evidence="3">Mobile element protein</fullName>
    </submittedName>
</protein>
<proteinExistence type="predicted"/>
<organism evidence="3 4">
    <name type="scientific">Candidatus Enterovibrio altilux</name>
    <dbReference type="NCBI Taxonomy" id="1927128"/>
    <lineage>
        <taxon>Bacteria</taxon>
        <taxon>Pseudomonadati</taxon>
        <taxon>Pseudomonadota</taxon>
        <taxon>Gammaproteobacteria</taxon>
        <taxon>Vibrionales</taxon>
        <taxon>Vibrionaceae</taxon>
        <taxon>Enterovibrio</taxon>
    </lineage>
</organism>
<gene>
    <name evidence="3" type="ORF">BTN50_0509</name>
</gene>
<keyword evidence="1" id="KW-0812">Transmembrane</keyword>
<dbReference type="KEGG" id="elux:BTN50_0509"/>
<evidence type="ECO:0000259" key="2">
    <source>
        <dbReference type="Pfam" id="PF13737"/>
    </source>
</evidence>
<dbReference type="AlphaFoldDB" id="A0A291B7R4"/>
<dbReference type="Proteomes" id="UP000218160">
    <property type="component" value="Chromosome 1"/>
</dbReference>
<dbReference type="InterPro" id="IPR025668">
    <property type="entry name" value="Tnp_DDE_dom"/>
</dbReference>
<keyword evidence="1" id="KW-0472">Membrane</keyword>
<evidence type="ECO:0000313" key="4">
    <source>
        <dbReference type="Proteomes" id="UP000218160"/>
    </source>
</evidence>
<keyword evidence="4" id="KW-1185">Reference proteome</keyword>
<feature type="transmembrane region" description="Helical" evidence="1">
    <location>
        <begin position="21"/>
        <end position="44"/>
    </location>
</feature>